<dbReference type="PANTHER" id="PTHR11802">
    <property type="entry name" value="SERINE PROTEASE FAMILY S10 SERINE CARBOXYPEPTIDASE"/>
    <property type="match status" value="1"/>
</dbReference>
<organism evidence="11 12">
    <name type="scientific">Acer negundo</name>
    <name type="common">Box elder</name>
    <dbReference type="NCBI Taxonomy" id="4023"/>
    <lineage>
        <taxon>Eukaryota</taxon>
        <taxon>Viridiplantae</taxon>
        <taxon>Streptophyta</taxon>
        <taxon>Embryophyta</taxon>
        <taxon>Tracheophyta</taxon>
        <taxon>Spermatophyta</taxon>
        <taxon>Magnoliopsida</taxon>
        <taxon>eudicotyledons</taxon>
        <taxon>Gunneridae</taxon>
        <taxon>Pentapetalae</taxon>
        <taxon>rosids</taxon>
        <taxon>malvids</taxon>
        <taxon>Sapindales</taxon>
        <taxon>Sapindaceae</taxon>
        <taxon>Hippocastanoideae</taxon>
        <taxon>Acereae</taxon>
        <taxon>Acer</taxon>
    </lineage>
</organism>
<dbReference type="GO" id="GO:0006508">
    <property type="term" value="P:proteolysis"/>
    <property type="evidence" value="ECO:0007669"/>
    <property type="project" value="UniProtKB-KW"/>
</dbReference>
<dbReference type="InterPro" id="IPR033124">
    <property type="entry name" value="Ser_caboxypep_his_AS"/>
</dbReference>
<evidence type="ECO:0000313" key="11">
    <source>
        <dbReference type="EMBL" id="KAI9166091.1"/>
    </source>
</evidence>
<comment type="caution">
    <text evidence="11">The sequence shown here is derived from an EMBL/GenBank/DDBJ whole genome shotgun (WGS) entry which is preliminary data.</text>
</comment>
<keyword evidence="3" id="KW-0964">Secreted</keyword>
<keyword evidence="7" id="KW-0378">Hydrolase</keyword>
<accession>A0AAD5IJL0</accession>
<keyword evidence="4" id="KW-0121">Carboxypeptidase</keyword>
<name>A0AAD5IJL0_ACENE</name>
<keyword evidence="5" id="KW-0645">Protease</keyword>
<evidence type="ECO:0000256" key="9">
    <source>
        <dbReference type="ARBA" id="ARBA00023180"/>
    </source>
</evidence>
<keyword evidence="9" id="KW-0325">Glycoprotein</keyword>
<protein>
    <submittedName>
        <fullName evidence="11">Uncharacterized protein</fullName>
    </submittedName>
</protein>
<evidence type="ECO:0000256" key="5">
    <source>
        <dbReference type="ARBA" id="ARBA00022670"/>
    </source>
</evidence>
<feature type="compositionally biased region" description="Acidic residues" evidence="10">
    <location>
        <begin position="510"/>
        <end position="522"/>
    </location>
</feature>
<dbReference type="AlphaFoldDB" id="A0AAD5IJL0"/>
<dbReference type="PRINTS" id="PR00724">
    <property type="entry name" value="CRBOXYPTASEC"/>
</dbReference>
<dbReference type="GO" id="GO:0019748">
    <property type="term" value="P:secondary metabolic process"/>
    <property type="evidence" value="ECO:0007669"/>
    <property type="project" value="TreeGrafter"/>
</dbReference>
<feature type="region of interest" description="Disordered" evidence="10">
    <location>
        <begin position="500"/>
        <end position="584"/>
    </location>
</feature>
<evidence type="ECO:0000256" key="2">
    <source>
        <dbReference type="ARBA" id="ARBA00009431"/>
    </source>
</evidence>
<reference evidence="11" key="2">
    <citation type="submission" date="2023-02" db="EMBL/GenBank/DDBJ databases">
        <authorList>
            <person name="Swenson N.G."/>
            <person name="Wegrzyn J.L."/>
            <person name="Mcevoy S.L."/>
        </authorList>
    </citation>
    <scope>NUCLEOTIDE SEQUENCE</scope>
    <source>
        <strain evidence="11">91603</strain>
        <tissue evidence="11">Leaf</tissue>
    </source>
</reference>
<evidence type="ECO:0000256" key="6">
    <source>
        <dbReference type="ARBA" id="ARBA00022729"/>
    </source>
</evidence>
<gene>
    <name evidence="11" type="ORF">LWI28_026102</name>
</gene>
<keyword evidence="6" id="KW-0732">Signal</keyword>
<dbReference type="InterPro" id="IPR029058">
    <property type="entry name" value="AB_hydrolase_fold"/>
</dbReference>
<evidence type="ECO:0000256" key="1">
    <source>
        <dbReference type="ARBA" id="ARBA00004613"/>
    </source>
</evidence>
<dbReference type="FunFam" id="3.40.50.1820:FF:000148">
    <property type="entry name" value="Serine carboxypeptidase-like 11"/>
    <property type="match status" value="1"/>
</dbReference>
<evidence type="ECO:0000256" key="4">
    <source>
        <dbReference type="ARBA" id="ARBA00022645"/>
    </source>
</evidence>
<dbReference type="PROSITE" id="PS00560">
    <property type="entry name" value="CARBOXYPEPT_SER_HIS"/>
    <property type="match status" value="1"/>
</dbReference>
<dbReference type="GO" id="GO:0005576">
    <property type="term" value="C:extracellular region"/>
    <property type="evidence" value="ECO:0007669"/>
    <property type="project" value="UniProtKB-SubCell"/>
</dbReference>
<evidence type="ECO:0000313" key="12">
    <source>
        <dbReference type="Proteomes" id="UP001064489"/>
    </source>
</evidence>
<comment type="subcellular location">
    <subcellularLocation>
        <location evidence="1">Secreted</location>
    </subcellularLocation>
</comment>
<feature type="compositionally biased region" description="Basic residues" evidence="10">
    <location>
        <begin position="530"/>
        <end position="540"/>
    </location>
</feature>
<evidence type="ECO:0000256" key="8">
    <source>
        <dbReference type="ARBA" id="ARBA00023157"/>
    </source>
</evidence>
<dbReference type="Gene3D" id="3.40.50.1820">
    <property type="entry name" value="alpha/beta hydrolase"/>
    <property type="match status" value="1"/>
</dbReference>
<sequence length="647" mass="72781">MAAPSHEQSLSMINYCKWVCFQMVLLVILSRLVASLSTVKYLPGFSGSLPFKLETGYIGVDKNEDAQLFYYFIESEGNPREDPLLLWLTGGPGCSALSGLVFEIGPLHFNIVEYNGSLPTLRLHPHSWTKVASIIFLDAPVGTGFSYSRCLQGSKSSDIKYVKHSYEFMRKWLLSHPKFIGNPFYVAGDSYSGMIVPVIAHEISAGIELDHKPPINLKGYVLGNPGTDPKFDANSRVPFAHRVALISDELYESAKRNCNGEYVEVDSKNVQCAKDLKAISECTDKVNGAHILEPLCPSSGVNINKMDAGYRRSMLEKYNDPLLSMANSPKFGCRNYNNFLCNIWGNDIDAHKALHVRQGTFTEWVRCNKSIPYERYVKSVLSYHLHLNNRGYRALIYSGDHDKVVPYLGTLSWIKALNFTVIEDWRPWLVDNQVAGYSTEYSNNFTFATVKGGGHTAPEYQPKECFAMFKSVFTIQAANEEEKPIDTLSEDFQVELINPDDYIRSSNSSGDDDEDDNVDGSECEPQKLTRAQRKRLRKKKLKEDASRRSKIIGPLLPTPNYDDDGGGENVSPSVRQNADEGCAVTTDMPREMIGCSDQKKLKNRRKAKKLTRDRLKCSSSKENCSEDQKMKFPNETCDQSHHSCSQD</sequence>
<dbReference type="SUPFAM" id="SSF53474">
    <property type="entry name" value="alpha/beta-Hydrolases"/>
    <property type="match status" value="1"/>
</dbReference>
<evidence type="ECO:0000256" key="7">
    <source>
        <dbReference type="ARBA" id="ARBA00022801"/>
    </source>
</evidence>
<comment type="similarity">
    <text evidence="2">Belongs to the peptidase S10 family.</text>
</comment>
<dbReference type="GO" id="GO:0016752">
    <property type="term" value="F:sinapoyltransferase activity"/>
    <property type="evidence" value="ECO:0007669"/>
    <property type="project" value="UniProtKB-ARBA"/>
</dbReference>
<dbReference type="Gene3D" id="3.40.50.12670">
    <property type="match status" value="1"/>
</dbReference>
<dbReference type="GO" id="GO:0004185">
    <property type="term" value="F:serine-type carboxypeptidase activity"/>
    <property type="evidence" value="ECO:0007669"/>
    <property type="project" value="InterPro"/>
</dbReference>
<feature type="region of interest" description="Disordered" evidence="10">
    <location>
        <begin position="595"/>
        <end position="614"/>
    </location>
</feature>
<dbReference type="PANTHER" id="PTHR11802:SF450">
    <property type="entry name" value="SERINE CARBOXYPEPTIDASE-LIKE 7"/>
    <property type="match status" value="1"/>
</dbReference>
<dbReference type="Pfam" id="PF00450">
    <property type="entry name" value="Peptidase_S10"/>
    <property type="match status" value="1"/>
</dbReference>
<evidence type="ECO:0000256" key="10">
    <source>
        <dbReference type="SAM" id="MobiDB-lite"/>
    </source>
</evidence>
<dbReference type="Proteomes" id="UP001064489">
    <property type="component" value="Chromosome 10"/>
</dbReference>
<dbReference type="FunFam" id="3.40.50.11320:FF:000002">
    <property type="entry name" value="Carboxypeptidase"/>
    <property type="match status" value="1"/>
</dbReference>
<keyword evidence="8" id="KW-1015">Disulfide bond</keyword>
<proteinExistence type="inferred from homology"/>
<feature type="compositionally biased region" description="Basic and acidic residues" evidence="10">
    <location>
        <begin position="623"/>
        <end position="632"/>
    </location>
</feature>
<keyword evidence="12" id="KW-1185">Reference proteome</keyword>
<evidence type="ECO:0000256" key="3">
    <source>
        <dbReference type="ARBA" id="ARBA00022525"/>
    </source>
</evidence>
<dbReference type="EMBL" id="JAJSOW010000105">
    <property type="protein sequence ID" value="KAI9166091.1"/>
    <property type="molecule type" value="Genomic_DNA"/>
</dbReference>
<dbReference type="FunFam" id="3.40.50.12670:FF:000001">
    <property type="entry name" value="Carboxypeptidase"/>
    <property type="match status" value="1"/>
</dbReference>
<reference evidence="11" key="1">
    <citation type="journal article" date="2022" name="Plant J.">
        <title>Strategies of tolerance reflected in two North American maple genomes.</title>
        <authorList>
            <person name="McEvoy S.L."/>
            <person name="Sezen U.U."/>
            <person name="Trouern-Trend A."/>
            <person name="McMahon S.M."/>
            <person name="Schaberg P.G."/>
            <person name="Yang J."/>
            <person name="Wegrzyn J.L."/>
            <person name="Swenson N.G."/>
        </authorList>
    </citation>
    <scope>NUCLEOTIDE SEQUENCE</scope>
    <source>
        <strain evidence="11">91603</strain>
    </source>
</reference>
<feature type="region of interest" description="Disordered" evidence="10">
    <location>
        <begin position="619"/>
        <end position="647"/>
    </location>
</feature>
<dbReference type="InterPro" id="IPR001563">
    <property type="entry name" value="Peptidase_S10"/>
</dbReference>